<evidence type="ECO:0000256" key="2">
    <source>
        <dbReference type="ARBA" id="ARBA00009298"/>
    </source>
</evidence>
<dbReference type="InterPro" id="IPR002912">
    <property type="entry name" value="ACT_dom"/>
</dbReference>
<dbReference type="GO" id="GO:0005886">
    <property type="term" value="C:plasma membrane"/>
    <property type="evidence" value="ECO:0007669"/>
    <property type="project" value="UniProtKB-SubCell"/>
</dbReference>
<keyword evidence="11" id="KW-1185">Reference proteome</keyword>
<reference evidence="10" key="1">
    <citation type="submission" date="2020-10" db="EMBL/GenBank/DDBJ databases">
        <title>Taxonomic study of unclassified bacteria belonging to the class Ktedonobacteria.</title>
        <authorList>
            <person name="Yabe S."/>
            <person name="Wang C.M."/>
            <person name="Zheng Y."/>
            <person name="Sakai Y."/>
            <person name="Cavaletti L."/>
            <person name="Monciardini P."/>
            <person name="Donadio S."/>
        </authorList>
    </citation>
    <scope>NUCLEOTIDE SEQUENCE</scope>
    <source>
        <strain evidence="10">SOSP1-1</strain>
    </source>
</reference>
<comment type="caution">
    <text evidence="10">The sequence shown here is derived from an EMBL/GenBank/DDBJ whole genome shotgun (WGS) entry which is preliminary data.</text>
</comment>
<dbReference type="Proteomes" id="UP000612362">
    <property type="component" value="Unassembled WGS sequence"/>
</dbReference>
<organism evidence="10 11">
    <name type="scientific">Ktedonospora formicarum</name>
    <dbReference type="NCBI Taxonomy" id="2778364"/>
    <lineage>
        <taxon>Bacteria</taxon>
        <taxon>Bacillati</taxon>
        <taxon>Chloroflexota</taxon>
        <taxon>Ktedonobacteria</taxon>
        <taxon>Ktedonobacterales</taxon>
        <taxon>Ktedonobacteraceae</taxon>
        <taxon>Ktedonospora</taxon>
    </lineage>
</organism>
<dbReference type="PANTHER" id="PTHR33778:SF1">
    <property type="entry name" value="MAGNESIUM TRANSPORTER YHID-RELATED"/>
    <property type="match status" value="1"/>
</dbReference>
<dbReference type="EMBL" id="BNJF01000002">
    <property type="protein sequence ID" value="GHO45782.1"/>
    <property type="molecule type" value="Genomic_DNA"/>
</dbReference>
<comment type="subcellular location">
    <subcellularLocation>
        <location evidence="1">Cell membrane</location>
        <topology evidence="1">Multi-pass membrane protein</topology>
    </subcellularLocation>
</comment>
<feature type="transmembrane region" description="Helical" evidence="7">
    <location>
        <begin position="105"/>
        <end position="138"/>
    </location>
</feature>
<comment type="similarity">
    <text evidence="2">Belongs to the MgtC/SapB family.</text>
</comment>
<dbReference type="Pfam" id="PF02308">
    <property type="entry name" value="MgtC"/>
    <property type="match status" value="1"/>
</dbReference>
<name>A0A8J3HX73_9CHLR</name>
<evidence type="ECO:0000256" key="4">
    <source>
        <dbReference type="ARBA" id="ARBA00022692"/>
    </source>
</evidence>
<evidence type="ECO:0000256" key="1">
    <source>
        <dbReference type="ARBA" id="ARBA00004651"/>
    </source>
</evidence>
<accession>A0A8J3HX73</accession>
<dbReference type="InterPro" id="IPR049177">
    <property type="entry name" value="MgtC_SapB_SrpB_YhiD_N"/>
</dbReference>
<evidence type="ECO:0000259" key="9">
    <source>
        <dbReference type="Pfam" id="PF13291"/>
    </source>
</evidence>
<gene>
    <name evidence="10" type="ORF">KSX_39450</name>
</gene>
<protein>
    <recommendedName>
        <fullName evidence="12">Mg2+ transporter-C (MgtC) family protein</fullName>
    </recommendedName>
</protein>
<feature type="domain" description="ACT" evidence="9">
    <location>
        <begin position="154"/>
        <end position="227"/>
    </location>
</feature>
<evidence type="ECO:0000256" key="7">
    <source>
        <dbReference type="SAM" id="Phobius"/>
    </source>
</evidence>
<dbReference type="InterPro" id="IPR003416">
    <property type="entry name" value="MgtC/SapB/SrpB/YhiD_fam"/>
</dbReference>
<feature type="transmembrane region" description="Helical" evidence="7">
    <location>
        <begin position="40"/>
        <end position="61"/>
    </location>
</feature>
<sequence length="246" mass="27116">MQMLPFPTVLLRLGVALLLGTLIGWEREGHDHAAGMRTNALVAVGCAFFTILSGYAFHDMLETQHIQLDPTRIASYVVAGIGFLGGGSIFIARDRSRVKGMTTAAAIWVVAAIGMGCGAGMLWEAILTTGITLMVLIAMRYLESSRLMGFDVMEYDLDLMVNAVGDQRALVSRIHDICMVHKVELKALAIQEREEQYYIQFSCEAPSTVHLAKTVDKLRQLPHVNEIQFSLGGEEKPKHVQANMRP</sequence>
<evidence type="ECO:0000256" key="3">
    <source>
        <dbReference type="ARBA" id="ARBA00022475"/>
    </source>
</evidence>
<keyword evidence="5 7" id="KW-1133">Transmembrane helix</keyword>
<dbReference type="AlphaFoldDB" id="A0A8J3HX73"/>
<keyword evidence="3" id="KW-1003">Cell membrane</keyword>
<proteinExistence type="inferred from homology"/>
<dbReference type="PRINTS" id="PR01837">
    <property type="entry name" value="MGTCSAPBPROT"/>
</dbReference>
<dbReference type="PANTHER" id="PTHR33778">
    <property type="entry name" value="PROTEIN MGTC"/>
    <property type="match status" value="1"/>
</dbReference>
<evidence type="ECO:0000256" key="5">
    <source>
        <dbReference type="ARBA" id="ARBA00022989"/>
    </source>
</evidence>
<dbReference type="Gene3D" id="3.30.70.260">
    <property type="match status" value="1"/>
</dbReference>
<evidence type="ECO:0000313" key="10">
    <source>
        <dbReference type="EMBL" id="GHO45782.1"/>
    </source>
</evidence>
<feature type="transmembrane region" description="Helical" evidence="7">
    <location>
        <begin position="73"/>
        <end position="93"/>
    </location>
</feature>
<evidence type="ECO:0000259" key="8">
    <source>
        <dbReference type="Pfam" id="PF02308"/>
    </source>
</evidence>
<feature type="domain" description="MgtC/SapB/SrpB/YhiD N-terminal" evidence="8">
    <location>
        <begin position="13"/>
        <end position="144"/>
    </location>
</feature>
<evidence type="ECO:0000256" key="6">
    <source>
        <dbReference type="ARBA" id="ARBA00023136"/>
    </source>
</evidence>
<keyword evidence="6 7" id="KW-0472">Membrane</keyword>
<keyword evidence="4 7" id="KW-0812">Transmembrane</keyword>
<dbReference type="Pfam" id="PF13291">
    <property type="entry name" value="ACT_4"/>
    <property type="match status" value="1"/>
</dbReference>
<evidence type="ECO:0000313" key="11">
    <source>
        <dbReference type="Proteomes" id="UP000612362"/>
    </source>
</evidence>
<evidence type="ECO:0008006" key="12">
    <source>
        <dbReference type="Google" id="ProtNLM"/>
    </source>
</evidence>